<name>A0A8X6R590_NEPPI</name>
<dbReference type="PROSITE" id="PS51257">
    <property type="entry name" value="PROKAR_LIPOPROTEIN"/>
    <property type="match status" value="1"/>
</dbReference>
<protein>
    <submittedName>
        <fullName evidence="1">Uncharacterized protein</fullName>
    </submittedName>
</protein>
<proteinExistence type="predicted"/>
<comment type="caution">
    <text evidence="1">The sequence shown here is derived from an EMBL/GenBank/DDBJ whole genome shotgun (WGS) entry which is preliminary data.</text>
</comment>
<sequence>MPYLRPLTAIMLNNHIPASFACLFIHFPSPLSFRFSSVILLCAGASLVRKWLTAPSIGGLRWLRGDRARTLGQAFISHSLEPAKDNLHFWSFLSAR</sequence>
<dbReference type="AlphaFoldDB" id="A0A8X6R590"/>
<accession>A0A8X6R590</accession>
<reference evidence="1" key="1">
    <citation type="submission" date="2020-08" db="EMBL/GenBank/DDBJ databases">
        <title>Multicomponent nature underlies the extraordinary mechanical properties of spider dragline silk.</title>
        <authorList>
            <person name="Kono N."/>
            <person name="Nakamura H."/>
            <person name="Mori M."/>
            <person name="Yoshida Y."/>
            <person name="Ohtoshi R."/>
            <person name="Malay A.D."/>
            <person name="Moran D.A.P."/>
            <person name="Tomita M."/>
            <person name="Numata K."/>
            <person name="Arakawa K."/>
        </authorList>
    </citation>
    <scope>NUCLEOTIDE SEQUENCE</scope>
</reference>
<evidence type="ECO:0000313" key="2">
    <source>
        <dbReference type="Proteomes" id="UP000887013"/>
    </source>
</evidence>
<dbReference type="Proteomes" id="UP000887013">
    <property type="component" value="Unassembled WGS sequence"/>
</dbReference>
<gene>
    <name evidence="1" type="ORF">NPIL_575851</name>
</gene>
<dbReference type="EMBL" id="BMAW01086611">
    <property type="protein sequence ID" value="GFU48052.1"/>
    <property type="molecule type" value="Genomic_DNA"/>
</dbReference>
<organism evidence="1 2">
    <name type="scientific">Nephila pilipes</name>
    <name type="common">Giant wood spider</name>
    <name type="synonym">Nephila maculata</name>
    <dbReference type="NCBI Taxonomy" id="299642"/>
    <lineage>
        <taxon>Eukaryota</taxon>
        <taxon>Metazoa</taxon>
        <taxon>Ecdysozoa</taxon>
        <taxon>Arthropoda</taxon>
        <taxon>Chelicerata</taxon>
        <taxon>Arachnida</taxon>
        <taxon>Araneae</taxon>
        <taxon>Araneomorphae</taxon>
        <taxon>Entelegynae</taxon>
        <taxon>Araneoidea</taxon>
        <taxon>Nephilidae</taxon>
        <taxon>Nephila</taxon>
    </lineage>
</organism>
<keyword evidence="2" id="KW-1185">Reference proteome</keyword>
<evidence type="ECO:0000313" key="1">
    <source>
        <dbReference type="EMBL" id="GFU48052.1"/>
    </source>
</evidence>